<dbReference type="PANTHER" id="PTHR20835:SF0">
    <property type="entry name" value="E3 UBIQUITIN-PROTEIN LIGASE PPP1R11"/>
    <property type="match status" value="1"/>
</dbReference>
<evidence type="ECO:0000256" key="1">
    <source>
        <dbReference type="ARBA" id="ARBA00005605"/>
    </source>
</evidence>
<feature type="compositionally biased region" description="Low complexity" evidence="3">
    <location>
        <begin position="130"/>
        <end position="139"/>
    </location>
</feature>
<accession>A0A1B9IYZ7</accession>
<name>A0A1B9IYZ7_9TREE</name>
<dbReference type="GO" id="GO:0008157">
    <property type="term" value="F:protein phosphatase 1 binding"/>
    <property type="evidence" value="ECO:0007669"/>
    <property type="project" value="TreeGrafter"/>
</dbReference>
<dbReference type="EMBL" id="KI669459">
    <property type="protein sequence ID" value="OCF60761.1"/>
    <property type="molecule type" value="Genomic_DNA"/>
</dbReference>
<dbReference type="GO" id="GO:0005634">
    <property type="term" value="C:nucleus"/>
    <property type="evidence" value="ECO:0007669"/>
    <property type="project" value="UniProtKB-SubCell"/>
</dbReference>
<dbReference type="Pfam" id="PF07491">
    <property type="entry name" value="PPI_Ypi1"/>
    <property type="match status" value="1"/>
</dbReference>
<feature type="compositionally biased region" description="Polar residues" evidence="3">
    <location>
        <begin position="181"/>
        <end position="192"/>
    </location>
</feature>
<comment type="similarity">
    <text evidence="1 2">Belongs to the YPI1 family.</text>
</comment>
<comment type="function">
    <text evidence="2">Regulator of type 1 phosphatases which maintains protein phosphatase activity under strict control.</text>
</comment>
<dbReference type="InterPro" id="IPR011107">
    <property type="entry name" value="PPI_Ypi1"/>
</dbReference>
<evidence type="ECO:0000313" key="4">
    <source>
        <dbReference type="EMBL" id="OCF60761.1"/>
    </source>
</evidence>
<feature type="compositionally biased region" description="Polar residues" evidence="3">
    <location>
        <begin position="1"/>
        <end position="17"/>
    </location>
</feature>
<dbReference type="OrthoDB" id="307488at2759"/>
<keyword evidence="2" id="KW-0539">Nucleus</keyword>
<dbReference type="STRING" id="1331196.A0A1B9IYZ7"/>
<reference evidence="5" key="2">
    <citation type="submission" date="2013-12" db="EMBL/GenBank/DDBJ databases">
        <title>Evolution of pathogenesis and genome organization in the Tremellales.</title>
        <authorList>
            <person name="Cuomo C."/>
            <person name="Litvintseva A."/>
            <person name="Heitman J."/>
            <person name="Chen Y."/>
            <person name="Sun S."/>
            <person name="Springer D."/>
            <person name="Dromer F."/>
            <person name="Young S."/>
            <person name="Zeng Q."/>
            <person name="Chapman S."/>
            <person name="Gujja S."/>
            <person name="Saif S."/>
            <person name="Birren B."/>
        </authorList>
    </citation>
    <scope>NUCLEOTIDE SEQUENCE [LARGE SCALE GENOMIC DNA]</scope>
    <source>
        <strain evidence="5">CBS 10435</strain>
    </source>
</reference>
<keyword evidence="5" id="KW-1185">Reference proteome</keyword>
<gene>
    <name evidence="4" type="ORF">L486_00401</name>
</gene>
<dbReference type="PANTHER" id="PTHR20835">
    <property type="entry name" value="E3 UBIQUITIN-PROTEIN LIGASE PPP1R11-RELATED"/>
    <property type="match status" value="1"/>
</dbReference>
<reference evidence="4 5" key="1">
    <citation type="submission" date="2013-07" db="EMBL/GenBank/DDBJ databases">
        <title>The Genome Sequence of Kwoniella mangroviensis CBS10435.</title>
        <authorList>
            <consortium name="The Broad Institute Genome Sequencing Platform"/>
            <person name="Cuomo C."/>
            <person name="Litvintseva A."/>
            <person name="Chen Y."/>
            <person name="Heitman J."/>
            <person name="Sun S."/>
            <person name="Springer D."/>
            <person name="Dromer F."/>
            <person name="Young S.K."/>
            <person name="Zeng Q."/>
            <person name="Gargeya S."/>
            <person name="Fitzgerald M."/>
            <person name="Abouelleil A."/>
            <person name="Alvarado L."/>
            <person name="Berlin A.M."/>
            <person name="Chapman S.B."/>
            <person name="Dewar J."/>
            <person name="Goldberg J."/>
            <person name="Griggs A."/>
            <person name="Gujja S."/>
            <person name="Hansen M."/>
            <person name="Howarth C."/>
            <person name="Imamovic A."/>
            <person name="Larimer J."/>
            <person name="McCowan C."/>
            <person name="Murphy C."/>
            <person name="Pearson M."/>
            <person name="Priest M."/>
            <person name="Roberts A."/>
            <person name="Saif S."/>
            <person name="Shea T."/>
            <person name="Sykes S."/>
            <person name="Wortman J."/>
            <person name="Nusbaum C."/>
            <person name="Birren B."/>
        </authorList>
    </citation>
    <scope>NUCLEOTIDE SEQUENCE [LARGE SCALE GENOMIC DNA]</scope>
    <source>
        <strain evidence="4 5">CBS 10435</strain>
    </source>
</reference>
<dbReference type="Proteomes" id="UP000092583">
    <property type="component" value="Unassembled WGS sequence"/>
</dbReference>
<feature type="compositionally biased region" description="Basic residues" evidence="3">
    <location>
        <begin position="104"/>
        <end position="117"/>
    </location>
</feature>
<organism evidence="4 5">
    <name type="scientific">Kwoniella mangroviensis CBS 10435</name>
    <dbReference type="NCBI Taxonomy" id="1331196"/>
    <lineage>
        <taxon>Eukaryota</taxon>
        <taxon>Fungi</taxon>
        <taxon>Dikarya</taxon>
        <taxon>Basidiomycota</taxon>
        <taxon>Agaricomycotina</taxon>
        <taxon>Tremellomycetes</taxon>
        <taxon>Tremellales</taxon>
        <taxon>Cryptococcaceae</taxon>
        <taxon>Kwoniella</taxon>
    </lineage>
</organism>
<dbReference type="AlphaFoldDB" id="A0A1B9IYZ7"/>
<proteinExistence type="inferred from homology"/>
<protein>
    <recommendedName>
        <fullName evidence="2">Type 1 phosphatases regulator</fullName>
    </recommendedName>
</protein>
<comment type="subcellular location">
    <subcellularLocation>
        <location evidence="2">Nucleus</location>
    </subcellularLocation>
</comment>
<feature type="region of interest" description="Disordered" evidence="3">
    <location>
        <begin position="1"/>
        <end position="192"/>
    </location>
</feature>
<feature type="compositionally biased region" description="Basic and acidic residues" evidence="3">
    <location>
        <begin position="118"/>
        <end position="129"/>
    </location>
</feature>
<sequence length="192" mass="20543">MSTQPRQQPGSARTAAQTEVEAGPSTTPSPSEQPPAGVLKLRGGPLKKQRVVWSDETVDNEGMGKKKSKICCIYHKPKAFDESSDESSSCSSSDEGHSPSSRRSNSHKHANGKGQKQRSRDGGDGDVKVSSDSQSSESDGGAGDGRARPSRKPRKHRHSHDCDHHGTGRVNKYDVQPKPSGETSGDQGQDRS</sequence>
<evidence type="ECO:0000313" key="5">
    <source>
        <dbReference type="Proteomes" id="UP000092583"/>
    </source>
</evidence>
<evidence type="ECO:0000256" key="2">
    <source>
        <dbReference type="RuleBase" id="RU367162"/>
    </source>
</evidence>
<dbReference type="GO" id="GO:0004865">
    <property type="term" value="F:protein serine/threonine phosphatase inhibitor activity"/>
    <property type="evidence" value="ECO:0007669"/>
    <property type="project" value="UniProtKB-UniRule"/>
</dbReference>
<evidence type="ECO:0000256" key="3">
    <source>
        <dbReference type="SAM" id="MobiDB-lite"/>
    </source>
</evidence>
<feature type="compositionally biased region" description="Basic residues" evidence="3">
    <location>
        <begin position="148"/>
        <end position="159"/>
    </location>
</feature>
<feature type="compositionally biased region" description="Low complexity" evidence="3">
    <location>
        <begin position="86"/>
        <end position="103"/>
    </location>
</feature>